<reference evidence="2" key="1">
    <citation type="submission" date="2020-06" db="EMBL/GenBank/DDBJ databases">
        <authorList>
            <person name="Li T."/>
            <person name="Hu X."/>
            <person name="Zhang T."/>
            <person name="Song X."/>
            <person name="Zhang H."/>
            <person name="Dai N."/>
            <person name="Sheng W."/>
            <person name="Hou X."/>
            <person name="Wei L."/>
        </authorList>
    </citation>
    <scope>NUCLEOTIDE SEQUENCE</scope>
    <source>
        <strain evidence="2">G02</strain>
        <tissue evidence="2">Leaf</tissue>
    </source>
</reference>
<dbReference type="EMBL" id="JACGWJ010000014">
    <property type="protein sequence ID" value="KAL0373365.1"/>
    <property type="molecule type" value="Genomic_DNA"/>
</dbReference>
<evidence type="ECO:0000313" key="2">
    <source>
        <dbReference type="EMBL" id="KAL0373365.1"/>
    </source>
</evidence>
<gene>
    <name evidence="2" type="ORF">Sradi_3252200</name>
</gene>
<name>A0AAW2QZL5_SESRA</name>
<dbReference type="AlphaFoldDB" id="A0AAW2QZL5"/>
<protein>
    <recommendedName>
        <fullName evidence="1">Reverse transcriptase Ty1/copia-type domain-containing protein</fullName>
    </recommendedName>
</protein>
<evidence type="ECO:0000259" key="1">
    <source>
        <dbReference type="Pfam" id="PF07727"/>
    </source>
</evidence>
<reference evidence="2" key="2">
    <citation type="journal article" date="2024" name="Plant">
        <title>Genomic evolution and insights into agronomic trait innovations of Sesamum species.</title>
        <authorList>
            <person name="Miao H."/>
            <person name="Wang L."/>
            <person name="Qu L."/>
            <person name="Liu H."/>
            <person name="Sun Y."/>
            <person name="Le M."/>
            <person name="Wang Q."/>
            <person name="Wei S."/>
            <person name="Zheng Y."/>
            <person name="Lin W."/>
            <person name="Duan Y."/>
            <person name="Cao H."/>
            <person name="Xiong S."/>
            <person name="Wang X."/>
            <person name="Wei L."/>
            <person name="Li C."/>
            <person name="Ma Q."/>
            <person name="Ju M."/>
            <person name="Zhao R."/>
            <person name="Li G."/>
            <person name="Mu C."/>
            <person name="Tian Q."/>
            <person name="Mei H."/>
            <person name="Zhang T."/>
            <person name="Gao T."/>
            <person name="Zhang H."/>
        </authorList>
    </citation>
    <scope>NUCLEOTIDE SEQUENCE</scope>
    <source>
        <strain evidence="2">G02</strain>
    </source>
</reference>
<feature type="domain" description="Reverse transcriptase Ty1/copia-type" evidence="1">
    <location>
        <begin position="144"/>
        <end position="184"/>
    </location>
</feature>
<accession>A0AAW2QZL5</accession>
<dbReference type="Pfam" id="PF07727">
    <property type="entry name" value="RVT_2"/>
    <property type="match status" value="1"/>
</dbReference>
<organism evidence="2">
    <name type="scientific">Sesamum radiatum</name>
    <name type="common">Black benniseed</name>
    <dbReference type="NCBI Taxonomy" id="300843"/>
    <lineage>
        <taxon>Eukaryota</taxon>
        <taxon>Viridiplantae</taxon>
        <taxon>Streptophyta</taxon>
        <taxon>Embryophyta</taxon>
        <taxon>Tracheophyta</taxon>
        <taxon>Spermatophyta</taxon>
        <taxon>Magnoliopsida</taxon>
        <taxon>eudicotyledons</taxon>
        <taxon>Gunneridae</taxon>
        <taxon>Pentapetalae</taxon>
        <taxon>asterids</taxon>
        <taxon>lamiids</taxon>
        <taxon>Lamiales</taxon>
        <taxon>Pedaliaceae</taxon>
        <taxon>Sesamum</taxon>
    </lineage>
</organism>
<proteinExistence type="predicted"/>
<dbReference type="InterPro" id="IPR013103">
    <property type="entry name" value="RVT_2"/>
</dbReference>
<sequence>MARSMMNFTELPLSFWRYALEKTTKLLNMAPFKKISQTPYEIWHNKPSFYKYLKVRDEILLEESSEVSRETSETTSTPIVPIYSVPVLRRSARVTQPPERYGFVGLTSQFDNDPKTYGEAMSEINSDKWLEAMKSEMDSMGSIQVWTLVEPPKGVKPIGCKWVYKHKFGADGEVTIFKVRLVAKVTLNDLGSTLRKPTRLWQ</sequence>
<comment type="caution">
    <text evidence="2">The sequence shown here is derived from an EMBL/GenBank/DDBJ whole genome shotgun (WGS) entry which is preliminary data.</text>
</comment>